<evidence type="ECO:0000256" key="2">
    <source>
        <dbReference type="SAM" id="SignalP"/>
    </source>
</evidence>
<dbReference type="PANTHER" id="PTHR43649:SF11">
    <property type="entry name" value="ABC TRANSPORTER SUBSTRATE-BINDING PROTEIN YESO-RELATED"/>
    <property type="match status" value="1"/>
</dbReference>
<dbReference type="Proteomes" id="UP000616779">
    <property type="component" value="Unassembled WGS sequence"/>
</dbReference>
<name>A0ABX1XYA9_9BACL</name>
<keyword evidence="1" id="KW-0175">Coiled coil</keyword>
<feature type="coiled-coil region" evidence="1">
    <location>
        <begin position="80"/>
        <end position="111"/>
    </location>
</feature>
<feature type="chain" id="PRO_5046718274" description="Extracellular solute-binding protein" evidence="2">
    <location>
        <begin position="22"/>
        <end position="485"/>
    </location>
</feature>
<feature type="signal peptide" evidence="2">
    <location>
        <begin position="1"/>
        <end position="21"/>
    </location>
</feature>
<dbReference type="EMBL" id="WHOA01000127">
    <property type="protein sequence ID" value="NOU73560.1"/>
    <property type="molecule type" value="Genomic_DNA"/>
</dbReference>
<evidence type="ECO:0000313" key="3">
    <source>
        <dbReference type="EMBL" id="NOU73560.1"/>
    </source>
</evidence>
<dbReference type="InterPro" id="IPR050490">
    <property type="entry name" value="Bact_solute-bd_prot1"/>
</dbReference>
<dbReference type="PROSITE" id="PS51257">
    <property type="entry name" value="PROKAR_LIPOPROTEIN"/>
    <property type="match status" value="1"/>
</dbReference>
<evidence type="ECO:0008006" key="5">
    <source>
        <dbReference type="Google" id="ProtNLM"/>
    </source>
</evidence>
<dbReference type="Gene3D" id="3.40.190.10">
    <property type="entry name" value="Periplasmic binding protein-like II"/>
    <property type="match status" value="1"/>
</dbReference>
<sequence>MKKQKIMMAMMALTVVLSGCAKTESANTAASKVGNTENANAASDMDKGGVKKNVVDAGNGNIETINIKVMTPDASAPARANNFVEAAKSLNEKLEKENSKQRVQVEAIVKQANGEEFQQQFIFASKSGNASDIYATGNANIGWMAKGDYLLPLTGIEKEPVFQNQMAGYWNAVTWNKQVWGVIQDTEARPIFFNKNVLKKLGWTDQQIADLPKKAENGEFTLADMTDLAKKAVDSKVVNSGLMMTSGGTDLPVIFFDNGTEVYDASQGKYVLDKAHLKTTFEYLKNAVSQGIIPNGFVTANKDDYLKTIINDEGLFLQAGVWDEAKWRTRGMHKVTGNVTSEYVMNNIGVMVMPPVAKGQKPVTVSNPWVYVVSKGTKYPDLAKRLLIEVSAPKLQAEHAVQSSHIPFTKEGQQYETVKNNPWLNLVGYLTQYSKFMPNDPNEPKFEKIIKDATQNVVSGSMTPDQAVDWMGKQMKIDLGEVIEK</sequence>
<dbReference type="PANTHER" id="PTHR43649">
    <property type="entry name" value="ARABINOSE-BINDING PROTEIN-RELATED"/>
    <property type="match status" value="1"/>
</dbReference>
<organism evidence="3 4">
    <name type="scientific">Paenibacillus phytorum</name>
    <dbReference type="NCBI Taxonomy" id="2654977"/>
    <lineage>
        <taxon>Bacteria</taxon>
        <taxon>Bacillati</taxon>
        <taxon>Bacillota</taxon>
        <taxon>Bacilli</taxon>
        <taxon>Bacillales</taxon>
        <taxon>Paenibacillaceae</taxon>
        <taxon>Paenibacillus</taxon>
    </lineage>
</organism>
<proteinExistence type="predicted"/>
<accession>A0ABX1XYA9</accession>
<keyword evidence="4" id="KW-1185">Reference proteome</keyword>
<evidence type="ECO:0000313" key="4">
    <source>
        <dbReference type="Proteomes" id="UP000616779"/>
    </source>
</evidence>
<keyword evidence="2" id="KW-0732">Signal</keyword>
<gene>
    <name evidence="3" type="ORF">GC098_19400</name>
</gene>
<dbReference type="RefSeq" id="WP_171644976.1">
    <property type="nucleotide sequence ID" value="NZ_WHOA01000127.1"/>
</dbReference>
<evidence type="ECO:0000256" key="1">
    <source>
        <dbReference type="SAM" id="Coils"/>
    </source>
</evidence>
<comment type="caution">
    <text evidence="3">The sequence shown here is derived from an EMBL/GenBank/DDBJ whole genome shotgun (WGS) entry which is preliminary data.</text>
</comment>
<dbReference type="SUPFAM" id="SSF53850">
    <property type="entry name" value="Periplasmic binding protein-like II"/>
    <property type="match status" value="1"/>
</dbReference>
<protein>
    <recommendedName>
        <fullName evidence="5">Extracellular solute-binding protein</fullName>
    </recommendedName>
</protein>
<reference evidence="3 4" key="1">
    <citation type="submission" date="2019-10" db="EMBL/GenBank/DDBJ databases">
        <title>Description of Paenibacillus terrestris sp. nov.</title>
        <authorList>
            <person name="Carlier A."/>
            <person name="Qi S."/>
        </authorList>
    </citation>
    <scope>NUCLEOTIDE SEQUENCE [LARGE SCALE GENOMIC DNA]</scope>
    <source>
        <strain evidence="3 4">LMG 31458</strain>
    </source>
</reference>